<dbReference type="KEGG" id="bbac:EP01_11505"/>
<gene>
    <name evidence="1" type="ORF">B9G79_00660</name>
</gene>
<accession>A0A1Z3N3X0</accession>
<evidence type="ECO:0000313" key="2">
    <source>
        <dbReference type="Proteomes" id="UP000197003"/>
    </source>
</evidence>
<dbReference type="EMBL" id="CP020946">
    <property type="protein sequence ID" value="ASD62178.1"/>
    <property type="molecule type" value="Genomic_DNA"/>
</dbReference>
<organism evidence="1 2">
    <name type="scientific">Bdellovibrio bacteriovorus</name>
    <dbReference type="NCBI Taxonomy" id="959"/>
    <lineage>
        <taxon>Bacteria</taxon>
        <taxon>Pseudomonadati</taxon>
        <taxon>Bdellovibrionota</taxon>
        <taxon>Bdellovibrionia</taxon>
        <taxon>Bdellovibrionales</taxon>
        <taxon>Pseudobdellovibrionaceae</taxon>
        <taxon>Bdellovibrio</taxon>
    </lineage>
</organism>
<sequence length="64" mass="7381">MQSRSGISALRSLRIKKKRKIAGKNFKVIKRMPMKSQSKVGVEAATVRKQITTRFMIEKDRTQC</sequence>
<dbReference type="Proteomes" id="UP000197003">
    <property type="component" value="Chromosome"/>
</dbReference>
<proteinExistence type="predicted"/>
<dbReference type="AlphaFoldDB" id="A0A1Z3N3X0"/>
<evidence type="ECO:0000313" key="1">
    <source>
        <dbReference type="EMBL" id="ASD62178.1"/>
    </source>
</evidence>
<protein>
    <submittedName>
        <fullName evidence="1">Uncharacterized protein</fullName>
    </submittedName>
</protein>
<reference evidence="1 2" key="1">
    <citation type="submission" date="2017-04" db="EMBL/GenBank/DDBJ databases">
        <title>Whole genome sequence of Bdellovibrio bacteriovorus strain SSB218315.</title>
        <authorList>
            <person name="Oyedara O."/>
            <person name="Rodriguez-Perez M.A."/>
        </authorList>
    </citation>
    <scope>NUCLEOTIDE SEQUENCE [LARGE SCALE GENOMIC DNA]</scope>
    <source>
        <strain evidence="1 2">SSB218315</strain>
    </source>
</reference>
<name>A0A1Z3N3X0_BDEBC</name>